<feature type="compositionally biased region" description="Low complexity" evidence="1">
    <location>
        <begin position="640"/>
        <end position="662"/>
    </location>
</feature>
<keyword evidence="4" id="KW-1185">Reference proteome</keyword>
<dbReference type="InterPro" id="IPR012677">
    <property type="entry name" value="Nucleotide-bd_a/b_plait_sf"/>
</dbReference>
<dbReference type="Pfam" id="PF03880">
    <property type="entry name" value="DbpA"/>
    <property type="match status" value="1"/>
</dbReference>
<dbReference type="Gene3D" id="3.30.70.330">
    <property type="match status" value="1"/>
</dbReference>
<evidence type="ECO:0000256" key="1">
    <source>
        <dbReference type="SAM" id="MobiDB-lite"/>
    </source>
</evidence>
<feature type="compositionally biased region" description="Gly residues" evidence="1">
    <location>
        <begin position="20"/>
        <end position="30"/>
    </location>
</feature>
<accession>A0AA37Q3U3</accession>
<dbReference type="InterPro" id="IPR027417">
    <property type="entry name" value="P-loop_NTPase"/>
</dbReference>
<reference evidence="3" key="1">
    <citation type="submission" date="2022-08" db="EMBL/GenBank/DDBJ databases">
        <title>Draft genome sequencing of Roseisolibacter agri AW1220.</title>
        <authorList>
            <person name="Tobiishi Y."/>
            <person name="Tonouchi A."/>
        </authorList>
    </citation>
    <scope>NUCLEOTIDE SEQUENCE</scope>
    <source>
        <strain evidence="3">AW1220</strain>
    </source>
</reference>
<dbReference type="Proteomes" id="UP001161325">
    <property type="component" value="Unassembled WGS sequence"/>
</dbReference>
<feature type="region of interest" description="Disordered" evidence="1">
    <location>
        <begin position="1"/>
        <end position="47"/>
    </location>
</feature>
<dbReference type="InterPro" id="IPR005580">
    <property type="entry name" value="DbpA/CsdA_RNA-bd_dom"/>
</dbReference>
<organism evidence="3 4">
    <name type="scientific">Roseisolibacter agri</name>
    <dbReference type="NCBI Taxonomy" id="2014610"/>
    <lineage>
        <taxon>Bacteria</taxon>
        <taxon>Pseudomonadati</taxon>
        <taxon>Gemmatimonadota</taxon>
        <taxon>Gemmatimonadia</taxon>
        <taxon>Gemmatimonadales</taxon>
        <taxon>Gemmatimonadaceae</taxon>
        <taxon>Roseisolibacter</taxon>
    </lineage>
</organism>
<feature type="compositionally biased region" description="Basic and acidic residues" evidence="1">
    <location>
        <begin position="539"/>
        <end position="581"/>
    </location>
</feature>
<dbReference type="Gene3D" id="3.40.50.300">
    <property type="entry name" value="P-loop containing nucleotide triphosphate hydrolases"/>
    <property type="match status" value="1"/>
</dbReference>
<sequence>MEPAGPAESAVDQDERDAGLGAGQTGGAAGAPGTTGTTPAGEAQAATTRSQHVVYTLPHDWGTIPQFLGSALERLEADAPETQLVIVTPDAETALAVADAALALRDAGRGTARSGEASPVLAVTRVDRAVRQLKARPAAAIAADPAALTALIRASALKLDTVRTLVLAWADDILDSPDAEELDAVLTEVPKEAARTLVAATMTDDVEALIERALRRPRRIAPPAAATPAPFAVSYVATAPSARPATLRRVLDELDPATATVIVASGTSEAEARRAVRALGYAVPTADAIDDATDDDAIAAAQRALGTPTANTGPQVRIVRADDAAPLPTQQALVVLYDLPTSREERDRVAAARAVQLVALLQPRQLPALRALAGGAVRPLVLRDLGRREEARDTALRAELRAEVQRGLPARELRVLEELLETHDGVELAAAALRLLERERARRLSATAAPTQAAGAAAPAAGAPASGMTKLFITVGTRDNVRPGDLVGAISNEAGITSERIGKIELRESFALVEVASADAERVIEKVNGIMIRGRKAAVRAERETRPERGGDRGGPRERRDGGERRGPERRTFGDRPERGPRPGGAGGSGGPRGRTFDAQRDGPRGFGAADDRPVRERAEQRGEWAERAERLQRAKRRAPGAPDTGASDAGAPDAGGADLET</sequence>
<feature type="domain" description="DEAD box helicase DbpA/CsdA RNA-binding" evidence="2">
    <location>
        <begin position="471"/>
        <end position="540"/>
    </location>
</feature>
<gene>
    <name evidence="3" type="ORF">rosag_25730</name>
</gene>
<dbReference type="CDD" id="cd12252">
    <property type="entry name" value="RRM_DbpA"/>
    <property type="match status" value="1"/>
</dbReference>
<protein>
    <recommendedName>
        <fullName evidence="2">DEAD box helicase DbpA/CsdA RNA-binding domain-containing protein</fullName>
    </recommendedName>
</protein>
<feature type="region of interest" description="Disordered" evidence="1">
    <location>
        <begin position="535"/>
        <end position="662"/>
    </location>
</feature>
<comment type="caution">
    <text evidence="3">The sequence shown here is derived from an EMBL/GenBank/DDBJ whole genome shotgun (WGS) entry which is preliminary data.</text>
</comment>
<feature type="compositionally biased region" description="Low complexity" evidence="1">
    <location>
        <begin position="31"/>
        <end position="47"/>
    </location>
</feature>
<dbReference type="AlphaFoldDB" id="A0AA37Q3U3"/>
<proteinExistence type="predicted"/>
<feature type="compositionally biased region" description="Gly residues" evidence="1">
    <location>
        <begin position="582"/>
        <end position="593"/>
    </location>
</feature>
<evidence type="ECO:0000313" key="3">
    <source>
        <dbReference type="EMBL" id="GLC26060.1"/>
    </source>
</evidence>
<dbReference type="SUPFAM" id="SSF52540">
    <property type="entry name" value="P-loop containing nucleoside triphosphate hydrolases"/>
    <property type="match status" value="1"/>
</dbReference>
<name>A0AA37Q3U3_9BACT</name>
<evidence type="ECO:0000313" key="4">
    <source>
        <dbReference type="Proteomes" id="UP001161325"/>
    </source>
</evidence>
<evidence type="ECO:0000259" key="2">
    <source>
        <dbReference type="Pfam" id="PF03880"/>
    </source>
</evidence>
<feature type="compositionally biased region" description="Basic and acidic residues" evidence="1">
    <location>
        <begin position="595"/>
        <end position="633"/>
    </location>
</feature>
<dbReference type="EMBL" id="BRXS01000004">
    <property type="protein sequence ID" value="GLC26060.1"/>
    <property type="molecule type" value="Genomic_DNA"/>
</dbReference>